<sequence>MNQKIWKEVLLKNRDVCNNLVFGEKKTNSHFAEEILAETLAPFFDSLPETNDKPGSEVIVLSHFQTLLTLISKNFFKQNHPIPSLFFETIQLFGPLFKENLTEPISYLANVLVKIEDPKKELFLKRIHSFAPFTSSVGEWKTLLTVFAWASGKPEYRLEAKTQFDSLSLTLKKEISRLVGITEETLSHPFPKRNNPPKETDPVHFRVVPGYTLFGGSFQEIPSLYSESDSVVVVSGPNCFSLYLDQFGTNVIPKEIIQTPQKPNGTIRSPFWKLIVSKKLDLKEILSAVESEESILLTIPHSYNIYLFYLGST</sequence>
<keyword evidence="2" id="KW-1185">Reference proteome</keyword>
<dbReference type="RefSeq" id="WP_135579291.1">
    <property type="nucleotide sequence ID" value="NZ_RQGA01000011.1"/>
</dbReference>
<name>A0A4R9JHA2_9LEPT</name>
<reference evidence="1" key="1">
    <citation type="journal article" date="2019" name="PLoS Negl. Trop. Dis.">
        <title>Revisiting the worldwide diversity of Leptospira species in the environment.</title>
        <authorList>
            <person name="Vincent A.T."/>
            <person name="Schiettekatte O."/>
            <person name="Bourhy P."/>
            <person name="Veyrier F.J."/>
            <person name="Picardeau M."/>
        </authorList>
    </citation>
    <scope>NUCLEOTIDE SEQUENCE [LARGE SCALE GENOMIC DNA]</scope>
    <source>
        <strain evidence="1">201702692</strain>
    </source>
</reference>
<accession>A0A4R9JHA2</accession>
<dbReference type="OrthoDB" id="327624at2"/>
<evidence type="ECO:0000313" key="2">
    <source>
        <dbReference type="Proteomes" id="UP000298125"/>
    </source>
</evidence>
<protein>
    <submittedName>
        <fullName evidence="1">Uncharacterized protein</fullName>
    </submittedName>
</protein>
<dbReference type="EMBL" id="RQGA01000011">
    <property type="protein sequence ID" value="TGL39879.1"/>
    <property type="molecule type" value="Genomic_DNA"/>
</dbReference>
<dbReference type="Proteomes" id="UP000298125">
    <property type="component" value="Unassembled WGS sequence"/>
</dbReference>
<proteinExistence type="predicted"/>
<organism evidence="1 2">
    <name type="scientific">Leptospira perdikensis</name>
    <dbReference type="NCBI Taxonomy" id="2484948"/>
    <lineage>
        <taxon>Bacteria</taxon>
        <taxon>Pseudomonadati</taxon>
        <taxon>Spirochaetota</taxon>
        <taxon>Spirochaetia</taxon>
        <taxon>Leptospirales</taxon>
        <taxon>Leptospiraceae</taxon>
        <taxon>Leptospira</taxon>
    </lineage>
</organism>
<comment type="caution">
    <text evidence="1">The sequence shown here is derived from an EMBL/GenBank/DDBJ whole genome shotgun (WGS) entry which is preliminary data.</text>
</comment>
<evidence type="ECO:0000313" key="1">
    <source>
        <dbReference type="EMBL" id="TGL39879.1"/>
    </source>
</evidence>
<gene>
    <name evidence="1" type="ORF">EHQ49_10900</name>
</gene>
<dbReference type="AlphaFoldDB" id="A0A4R9JHA2"/>